<gene>
    <name evidence="1" type="ORF">F5050DRAFT_1802173</name>
</gene>
<accession>A0ABQ8PY03</accession>
<evidence type="ECO:0000313" key="1">
    <source>
        <dbReference type="EMBL" id="KAJ3991317.1"/>
    </source>
</evidence>
<reference evidence="1" key="1">
    <citation type="submission" date="2022-08" db="EMBL/GenBank/DDBJ databases">
        <authorList>
            <consortium name="DOE Joint Genome Institute"/>
            <person name="Min B."/>
            <person name="Riley R."/>
            <person name="Sierra-Patev S."/>
            <person name="Naranjo-Ortiz M."/>
            <person name="Looney B."/>
            <person name="Konkel Z."/>
            <person name="Slot J.C."/>
            <person name="Sakamoto Y."/>
            <person name="Steenwyk J.L."/>
            <person name="Rokas A."/>
            <person name="Carro J."/>
            <person name="Camarero S."/>
            <person name="Ferreira P."/>
            <person name="Molpeceres G."/>
            <person name="Ruiz-Duenas F.J."/>
            <person name="Serrano A."/>
            <person name="Henrissat B."/>
            <person name="Drula E."/>
            <person name="Hughes K.W."/>
            <person name="Mata J.L."/>
            <person name="Ishikawa N.K."/>
            <person name="Vargas-Isla R."/>
            <person name="Ushijima S."/>
            <person name="Smith C.A."/>
            <person name="Ahrendt S."/>
            <person name="Andreopoulos W."/>
            <person name="He G."/>
            <person name="Labutti K."/>
            <person name="Lipzen A."/>
            <person name="Ng V."/>
            <person name="Sandor L."/>
            <person name="Barry K."/>
            <person name="Martinez A.T."/>
            <person name="Xiao Y."/>
            <person name="Gibbons J.G."/>
            <person name="Terashima K."/>
            <person name="Hibbett D.S."/>
            <person name="Grigoriev I.V."/>
        </authorList>
    </citation>
    <scope>NUCLEOTIDE SEQUENCE</scope>
    <source>
        <strain evidence="1">TFB10827</strain>
    </source>
</reference>
<dbReference type="InterPro" id="IPR037120">
    <property type="entry name" value="Haem_peroxidase_sf_animal"/>
</dbReference>
<comment type="caution">
    <text evidence="1">The sequence shown here is derived from an EMBL/GenBank/DDBJ whole genome shotgun (WGS) entry which is preliminary data.</text>
</comment>
<evidence type="ECO:0000313" key="2">
    <source>
        <dbReference type="Proteomes" id="UP001163828"/>
    </source>
</evidence>
<dbReference type="EMBL" id="MU791074">
    <property type="protein sequence ID" value="KAJ3991317.1"/>
    <property type="molecule type" value="Genomic_DNA"/>
</dbReference>
<dbReference type="InterPro" id="IPR050783">
    <property type="entry name" value="Oxylipin_biosynth_metab"/>
</dbReference>
<dbReference type="Gene3D" id="1.10.640.10">
    <property type="entry name" value="Haem peroxidase domain superfamily, animal type"/>
    <property type="match status" value="1"/>
</dbReference>
<dbReference type="PANTHER" id="PTHR11903:SF37">
    <property type="entry name" value="PSI-PRODUCING OXYGENASE A"/>
    <property type="match status" value="1"/>
</dbReference>
<protein>
    <submittedName>
        <fullName evidence="1">Uncharacterized protein</fullName>
    </submittedName>
</protein>
<name>A0ABQ8PY03_9AGAR</name>
<proteinExistence type="predicted"/>
<organism evidence="1 2">
    <name type="scientific">Lentinula boryana</name>
    <dbReference type="NCBI Taxonomy" id="40481"/>
    <lineage>
        <taxon>Eukaryota</taxon>
        <taxon>Fungi</taxon>
        <taxon>Dikarya</taxon>
        <taxon>Basidiomycota</taxon>
        <taxon>Agaricomycotina</taxon>
        <taxon>Agaricomycetes</taxon>
        <taxon>Agaricomycetidae</taxon>
        <taxon>Agaricales</taxon>
        <taxon>Marasmiineae</taxon>
        <taxon>Omphalotaceae</taxon>
        <taxon>Lentinula</taxon>
    </lineage>
</organism>
<dbReference type="PANTHER" id="PTHR11903">
    <property type="entry name" value="PROSTAGLANDIN G/H SYNTHASE"/>
    <property type="match status" value="1"/>
</dbReference>
<keyword evidence="2" id="KW-1185">Reference proteome</keyword>
<dbReference type="Proteomes" id="UP001163828">
    <property type="component" value="Unassembled WGS sequence"/>
</dbReference>
<dbReference type="SUPFAM" id="SSF48113">
    <property type="entry name" value="Heme-dependent peroxidases"/>
    <property type="match status" value="1"/>
</dbReference>
<sequence length="136" mass="15480">MFSFAALDRVRNKEAGLGLLHPDVFAEDRLLLLPPAVCVLLVLFNRNHNVSCFYASDFRHLITLKIFDINERRKYQDPSTLSEKARAAQDEELFQTARLCNCGWFGTAIFSDYVSCILGLVRQGSNWSLSVLFFGK</sequence>
<dbReference type="InterPro" id="IPR010255">
    <property type="entry name" value="Haem_peroxidase_sf"/>
</dbReference>